<dbReference type="SFLD" id="SFLDF00027">
    <property type="entry name" value="p-type_atpase"/>
    <property type="match status" value="1"/>
</dbReference>
<dbReference type="SUPFAM" id="SSF81653">
    <property type="entry name" value="Calcium ATPase, transduction domain A"/>
    <property type="match status" value="1"/>
</dbReference>
<feature type="transmembrane region" description="Helical" evidence="11">
    <location>
        <begin position="235"/>
        <end position="256"/>
    </location>
</feature>
<evidence type="ECO:0000313" key="14">
    <source>
        <dbReference type="Proteomes" id="UP000824169"/>
    </source>
</evidence>
<feature type="transmembrane region" description="Helical" evidence="11">
    <location>
        <begin position="276"/>
        <end position="300"/>
    </location>
</feature>
<comment type="catalytic activity">
    <reaction evidence="10">
        <text>Cd(2+)(in) + ATP + H2O = Cd(2+)(out) + ADP + phosphate + H(+)</text>
        <dbReference type="Rhea" id="RHEA:12132"/>
        <dbReference type="ChEBI" id="CHEBI:15377"/>
        <dbReference type="ChEBI" id="CHEBI:15378"/>
        <dbReference type="ChEBI" id="CHEBI:30616"/>
        <dbReference type="ChEBI" id="CHEBI:43474"/>
        <dbReference type="ChEBI" id="CHEBI:48775"/>
        <dbReference type="ChEBI" id="CHEBI:456216"/>
        <dbReference type="EC" id="7.2.2.21"/>
    </reaction>
</comment>
<dbReference type="SUPFAM" id="SSF81665">
    <property type="entry name" value="Calcium ATPase, transmembrane domain M"/>
    <property type="match status" value="1"/>
</dbReference>
<dbReference type="Pfam" id="PF00702">
    <property type="entry name" value="Hydrolase"/>
    <property type="match status" value="1"/>
</dbReference>
<dbReference type="SFLD" id="SFLDG00002">
    <property type="entry name" value="C1.7:_P-type_atpase_like"/>
    <property type="match status" value="1"/>
</dbReference>
<comment type="similarity">
    <text evidence="2 11">Belongs to the cation transport ATPase (P-type) (TC 3.A.3) family. Type IB subfamily.</text>
</comment>
<evidence type="ECO:0000256" key="1">
    <source>
        <dbReference type="ARBA" id="ARBA00004651"/>
    </source>
</evidence>
<evidence type="ECO:0000256" key="8">
    <source>
        <dbReference type="ARBA" id="ARBA00023136"/>
    </source>
</evidence>
<dbReference type="Proteomes" id="UP000824169">
    <property type="component" value="Unassembled WGS sequence"/>
</dbReference>
<name>A0A9D1P4B1_9FIRM</name>
<keyword evidence="11" id="KW-0547">Nucleotide-binding</keyword>
<dbReference type="PROSITE" id="PS00154">
    <property type="entry name" value="ATPASE_E1_E2"/>
    <property type="match status" value="1"/>
</dbReference>
<keyword evidence="3" id="KW-0104">Cadmium</keyword>
<evidence type="ECO:0000256" key="9">
    <source>
        <dbReference type="ARBA" id="ARBA00039103"/>
    </source>
</evidence>
<dbReference type="PANTHER" id="PTHR48085">
    <property type="entry name" value="CADMIUM/ZINC-TRANSPORTING ATPASE HMA2-RELATED"/>
    <property type="match status" value="1"/>
</dbReference>
<keyword evidence="11" id="KW-0067">ATP-binding</keyword>
<dbReference type="InterPro" id="IPR023214">
    <property type="entry name" value="HAD_sf"/>
</dbReference>
<sequence length="627" mass="67765">MNKKQKKMLIRILLAAALLVGFNYLPVTGIPRLLLYLVPYLVIGYDILLKAFKGIRNRQPFDENLLMAIATLGALVIAVMDEGDYTEAIAVMLFYQVGEWFQSYAVGKSRRNISELMDIRPDYANVEREGQLVRVDPDEVEVGSVIVVQPGEKVPIDGVILEGSSTLNTSALTGESLPRDAAPGDEIISGCINMSGVLKIRTTREFGESTVSTILDLVENASSRKSRSEAFITKFARVYTPAVVVSAAALAVLPPLVRMLGMHLPADWDVWIYRALTFLVISCPCALVISIPLSFFAGIGGASKEGILVKGSNYLEALSRTKYVVFDKTGTLTQGVFEVNAVHHNQMEAKKLLEYAALAESASSHPISKSLQRAYGKKIDRSRVTDIQEISGNGIIARVDGISVAAGNGKLMARLGIEYRDCHHAGTIIHMAVDGAYAGHIVISDRVKPHAAEAVRNLKASGVEQTVMLTGDRKKAAEQVAESLGIDQVYSELLPAGKVEKVEELLDRKPGSANLAFVGDGINDAPVLSRADIGIAMGAMGSDAAIEAADVVLMDDDPMKISKAIRISRKCLRIVYENIWFAIGVKLVCLILGALGLANMWIAIFADVGVMILAVLNAVRALFVKKL</sequence>
<accession>A0A9D1P4B1</accession>
<feature type="transmembrane region" description="Helical" evidence="11">
    <location>
        <begin position="575"/>
        <end position="595"/>
    </location>
</feature>
<dbReference type="EC" id="7.2.2.21" evidence="9"/>
<dbReference type="GO" id="GO:0005524">
    <property type="term" value="F:ATP binding"/>
    <property type="evidence" value="ECO:0007669"/>
    <property type="project" value="UniProtKB-UniRule"/>
</dbReference>
<dbReference type="InterPro" id="IPR044492">
    <property type="entry name" value="P_typ_ATPase_HD_dom"/>
</dbReference>
<dbReference type="InterPro" id="IPR059000">
    <property type="entry name" value="ATPase_P-type_domA"/>
</dbReference>
<dbReference type="InterPro" id="IPR023299">
    <property type="entry name" value="ATPase_P-typ_cyto_dom_N"/>
</dbReference>
<feature type="transmembrane region" description="Helical" evidence="11">
    <location>
        <begin position="9"/>
        <end position="27"/>
    </location>
</feature>
<dbReference type="Gene3D" id="2.70.150.10">
    <property type="entry name" value="Calcium-transporting ATPase, cytoplasmic transduction domain A"/>
    <property type="match status" value="1"/>
</dbReference>
<dbReference type="GO" id="GO:0008551">
    <property type="term" value="F:P-type cadmium transporter activity"/>
    <property type="evidence" value="ECO:0007669"/>
    <property type="project" value="UniProtKB-EC"/>
</dbReference>
<keyword evidence="6" id="KW-1278">Translocase</keyword>
<comment type="caution">
    <text evidence="13">The sequence shown here is derived from an EMBL/GenBank/DDBJ whole genome shotgun (WGS) entry which is preliminary data.</text>
</comment>
<evidence type="ECO:0000256" key="6">
    <source>
        <dbReference type="ARBA" id="ARBA00022967"/>
    </source>
</evidence>
<evidence type="ECO:0000256" key="10">
    <source>
        <dbReference type="ARBA" id="ARBA00049338"/>
    </source>
</evidence>
<dbReference type="InterPro" id="IPR036412">
    <property type="entry name" value="HAD-like_sf"/>
</dbReference>
<dbReference type="EMBL" id="DVOO01000022">
    <property type="protein sequence ID" value="HIV25670.1"/>
    <property type="molecule type" value="Genomic_DNA"/>
</dbReference>
<evidence type="ECO:0000256" key="2">
    <source>
        <dbReference type="ARBA" id="ARBA00006024"/>
    </source>
</evidence>
<organism evidence="13 14">
    <name type="scientific">Candidatus Scatomonas pullistercoris</name>
    <dbReference type="NCBI Taxonomy" id="2840920"/>
    <lineage>
        <taxon>Bacteria</taxon>
        <taxon>Bacillati</taxon>
        <taxon>Bacillota</taxon>
        <taxon>Clostridia</taxon>
        <taxon>Lachnospirales</taxon>
        <taxon>Lachnospiraceae</taxon>
        <taxon>Lachnospiraceae incertae sedis</taxon>
        <taxon>Candidatus Scatomonas</taxon>
    </lineage>
</organism>
<feature type="domain" description="P-type ATPase A" evidence="12">
    <location>
        <begin position="120"/>
        <end position="219"/>
    </location>
</feature>
<dbReference type="SUPFAM" id="SSF56784">
    <property type="entry name" value="HAD-like"/>
    <property type="match status" value="1"/>
</dbReference>
<dbReference type="PANTHER" id="PTHR48085:SF5">
    <property type="entry name" value="CADMIUM_ZINC-TRANSPORTING ATPASE HMA4-RELATED"/>
    <property type="match status" value="1"/>
</dbReference>
<evidence type="ECO:0000256" key="3">
    <source>
        <dbReference type="ARBA" id="ARBA00022539"/>
    </source>
</evidence>
<keyword evidence="4 11" id="KW-0812">Transmembrane</keyword>
<dbReference type="FunFam" id="2.70.150.10:FF:000002">
    <property type="entry name" value="Copper-transporting ATPase 1, putative"/>
    <property type="match status" value="1"/>
</dbReference>
<dbReference type="Gene3D" id="3.40.1110.10">
    <property type="entry name" value="Calcium-transporting ATPase, cytoplasmic domain N"/>
    <property type="match status" value="1"/>
</dbReference>
<evidence type="ECO:0000256" key="4">
    <source>
        <dbReference type="ARBA" id="ARBA00022692"/>
    </source>
</evidence>
<feature type="transmembrane region" description="Helical" evidence="11">
    <location>
        <begin position="601"/>
        <end position="623"/>
    </location>
</feature>
<dbReference type="GO" id="GO:0046872">
    <property type="term" value="F:metal ion binding"/>
    <property type="evidence" value="ECO:0007669"/>
    <property type="project" value="UniProtKB-KW"/>
</dbReference>
<evidence type="ECO:0000256" key="7">
    <source>
        <dbReference type="ARBA" id="ARBA00022989"/>
    </source>
</evidence>
<dbReference type="InterPro" id="IPR008250">
    <property type="entry name" value="ATPase_P-typ_transduc_dom_A_sf"/>
</dbReference>
<keyword evidence="5 11" id="KW-0479">Metal-binding</keyword>
<keyword evidence="7 11" id="KW-1133">Transmembrane helix</keyword>
<evidence type="ECO:0000259" key="12">
    <source>
        <dbReference type="Pfam" id="PF00122"/>
    </source>
</evidence>
<keyword evidence="11" id="KW-1003">Cell membrane</keyword>
<proteinExistence type="inferred from homology"/>
<feature type="transmembrane region" description="Helical" evidence="11">
    <location>
        <begin position="33"/>
        <end position="52"/>
    </location>
</feature>
<evidence type="ECO:0000256" key="11">
    <source>
        <dbReference type="RuleBase" id="RU362081"/>
    </source>
</evidence>
<dbReference type="InterPro" id="IPR023298">
    <property type="entry name" value="ATPase_P-typ_TM_dom_sf"/>
</dbReference>
<gene>
    <name evidence="13" type="primary">cadA</name>
    <name evidence="13" type="ORF">IAB71_07835</name>
</gene>
<evidence type="ECO:0000256" key="5">
    <source>
        <dbReference type="ARBA" id="ARBA00022723"/>
    </source>
</evidence>
<reference evidence="13" key="2">
    <citation type="journal article" date="2021" name="PeerJ">
        <title>Extensive microbial diversity within the chicken gut microbiome revealed by metagenomics and culture.</title>
        <authorList>
            <person name="Gilroy R."/>
            <person name="Ravi A."/>
            <person name="Getino M."/>
            <person name="Pursley I."/>
            <person name="Horton D.L."/>
            <person name="Alikhan N.F."/>
            <person name="Baker D."/>
            <person name="Gharbi K."/>
            <person name="Hall N."/>
            <person name="Watson M."/>
            <person name="Adriaenssens E.M."/>
            <person name="Foster-Nyarko E."/>
            <person name="Jarju S."/>
            <person name="Secka A."/>
            <person name="Antonio M."/>
            <person name="Oren A."/>
            <person name="Chaudhuri R.R."/>
            <person name="La Ragione R."/>
            <person name="Hildebrand F."/>
            <person name="Pallen M.J."/>
        </authorList>
    </citation>
    <scope>NUCLEOTIDE SEQUENCE</scope>
    <source>
        <strain evidence="13">CHK188-20938</strain>
    </source>
</reference>
<dbReference type="InterPro" id="IPR001757">
    <property type="entry name" value="P_typ_ATPase"/>
</dbReference>
<dbReference type="InterPro" id="IPR018303">
    <property type="entry name" value="ATPase_P-typ_P_site"/>
</dbReference>
<dbReference type="GO" id="GO:0005886">
    <property type="term" value="C:plasma membrane"/>
    <property type="evidence" value="ECO:0007669"/>
    <property type="project" value="UniProtKB-SubCell"/>
</dbReference>
<dbReference type="InterPro" id="IPR027256">
    <property type="entry name" value="P-typ_ATPase_IB"/>
</dbReference>
<dbReference type="PRINTS" id="PR00119">
    <property type="entry name" value="CATATPASE"/>
</dbReference>
<evidence type="ECO:0000313" key="13">
    <source>
        <dbReference type="EMBL" id="HIV25670.1"/>
    </source>
</evidence>
<reference evidence="13" key="1">
    <citation type="submission" date="2020-10" db="EMBL/GenBank/DDBJ databases">
        <authorList>
            <person name="Gilroy R."/>
        </authorList>
    </citation>
    <scope>NUCLEOTIDE SEQUENCE</scope>
    <source>
        <strain evidence="13">CHK188-20938</strain>
    </source>
</reference>
<dbReference type="SFLD" id="SFLDS00003">
    <property type="entry name" value="Haloacid_Dehalogenase"/>
    <property type="match status" value="1"/>
</dbReference>
<dbReference type="Pfam" id="PF00122">
    <property type="entry name" value="E1-E2_ATPase"/>
    <property type="match status" value="1"/>
</dbReference>
<dbReference type="NCBIfam" id="TIGR01494">
    <property type="entry name" value="ATPase_P-type"/>
    <property type="match status" value="1"/>
</dbReference>
<protein>
    <recommendedName>
        <fullName evidence="9">Cd(2+)-exporting ATPase</fullName>
        <ecNumber evidence="9">7.2.2.21</ecNumber>
    </recommendedName>
</protein>
<dbReference type="GO" id="GO:0016887">
    <property type="term" value="F:ATP hydrolysis activity"/>
    <property type="evidence" value="ECO:0007669"/>
    <property type="project" value="InterPro"/>
</dbReference>
<dbReference type="InterPro" id="IPR051014">
    <property type="entry name" value="Cation_Transport_ATPase_IB"/>
</dbReference>
<comment type="subcellular location">
    <subcellularLocation>
        <location evidence="1">Cell membrane</location>
        <topology evidence="1">Multi-pass membrane protein</topology>
    </subcellularLocation>
</comment>
<dbReference type="Gene3D" id="3.40.50.1000">
    <property type="entry name" value="HAD superfamily/HAD-like"/>
    <property type="match status" value="1"/>
</dbReference>
<dbReference type="NCBIfam" id="TIGR01525">
    <property type="entry name" value="ATPase-IB_hvy"/>
    <property type="match status" value="1"/>
</dbReference>
<dbReference type="AlphaFoldDB" id="A0A9D1P4B1"/>
<dbReference type="NCBIfam" id="TIGR01512">
    <property type="entry name" value="ATPase-IB2_Cd"/>
    <property type="match status" value="1"/>
</dbReference>
<keyword evidence="8 11" id="KW-0472">Membrane</keyword>